<keyword evidence="2" id="KW-0808">Transferase</keyword>
<name>A0AB38MUH6_9BASI</name>
<keyword evidence="3" id="KW-0949">S-adenosyl-L-methionine</keyword>
<dbReference type="AlphaFoldDB" id="A0AB38MUH6"/>
<accession>A0AB38MUH6</accession>
<reference evidence="5 6" key="1">
    <citation type="submission" date="2019-03" db="EMBL/GenBank/DDBJ databases">
        <title>Sequencing 25 genomes of Wallemia mellicola.</title>
        <authorList>
            <person name="Gostincar C."/>
        </authorList>
    </citation>
    <scope>NUCLEOTIDE SEQUENCE [LARGE SCALE GENOMIC DNA]</scope>
    <source>
        <strain evidence="5 6">EXF-1274</strain>
    </source>
</reference>
<dbReference type="GO" id="GO:0032259">
    <property type="term" value="P:methylation"/>
    <property type="evidence" value="ECO:0007669"/>
    <property type="project" value="UniProtKB-KW"/>
</dbReference>
<dbReference type="Pfam" id="PF01596">
    <property type="entry name" value="Methyltransf_3"/>
    <property type="match status" value="1"/>
</dbReference>
<organism evidence="5 6">
    <name type="scientific">Wallemia mellicola</name>
    <dbReference type="NCBI Taxonomy" id="1708541"/>
    <lineage>
        <taxon>Eukaryota</taxon>
        <taxon>Fungi</taxon>
        <taxon>Dikarya</taxon>
        <taxon>Basidiomycota</taxon>
        <taxon>Wallemiomycotina</taxon>
        <taxon>Wallemiomycetes</taxon>
        <taxon>Wallemiales</taxon>
        <taxon>Wallemiaceae</taxon>
        <taxon>Wallemia</taxon>
    </lineage>
</organism>
<dbReference type="Proteomes" id="UP000309601">
    <property type="component" value="Unassembled WGS sequence"/>
</dbReference>
<evidence type="ECO:0000256" key="3">
    <source>
        <dbReference type="ARBA" id="ARBA00022691"/>
    </source>
</evidence>
<dbReference type="GO" id="GO:0008171">
    <property type="term" value="F:O-methyltransferase activity"/>
    <property type="evidence" value="ECO:0007669"/>
    <property type="project" value="InterPro"/>
</dbReference>
<protein>
    <submittedName>
        <fullName evidence="5">Family 3 O-methyltransferase</fullName>
    </submittedName>
</protein>
<evidence type="ECO:0000256" key="2">
    <source>
        <dbReference type="ARBA" id="ARBA00022679"/>
    </source>
</evidence>
<evidence type="ECO:0000313" key="5">
    <source>
        <dbReference type="EMBL" id="TIC65424.1"/>
    </source>
</evidence>
<evidence type="ECO:0000313" key="6">
    <source>
        <dbReference type="Proteomes" id="UP000309601"/>
    </source>
</evidence>
<dbReference type="GO" id="GO:0008757">
    <property type="term" value="F:S-adenosylmethionine-dependent methyltransferase activity"/>
    <property type="evidence" value="ECO:0007669"/>
    <property type="project" value="TreeGrafter"/>
</dbReference>
<evidence type="ECO:0000256" key="1">
    <source>
        <dbReference type="ARBA" id="ARBA00022603"/>
    </source>
</evidence>
<dbReference type="InterPro" id="IPR029063">
    <property type="entry name" value="SAM-dependent_MTases_sf"/>
</dbReference>
<dbReference type="Gene3D" id="3.40.50.150">
    <property type="entry name" value="Vaccinia Virus protein VP39"/>
    <property type="match status" value="1"/>
</dbReference>
<keyword evidence="1" id="KW-0489">Methyltransferase</keyword>
<dbReference type="PANTHER" id="PTHR10509:SF14">
    <property type="entry name" value="CAFFEOYL-COA O-METHYLTRANSFERASE 3-RELATED"/>
    <property type="match status" value="1"/>
</dbReference>
<dbReference type="PANTHER" id="PTHR10509">
    <property type="entry name" value="O-METHYLTRANSFERASE-RELATED"/>
    <property type="match status" value="1"/>
</dbReference>
<dbReference type="InterPro" id="IPR002935">
    <property type="entry name" value="SAM_O-MeTrfase"/>
</dbReference>
<dbReference type="InterPro" id="IPR050362">
    <property type="entry name" value="Cation-dep_OMT"/>
</dbReference>
<sequence>MLTETAIFQQVDEFAEGKLIGNDPALSYALKNSAKNGLPPISVSATQGKFLMMQAKLIGAKRILEVGTLGGSIWLARSLPADGKLISCEFNPAFADVARDNIRNANVSAQVDIRTGPALDTIVTLDDNFDFVFIDADKNNSPVYLTEAIKRTRKGAIIVVDNTVQNAQRFLDPTEDSPNVIGNRQVYDLLQKHEAAGISLRRTSNVQQVRGLTHLSTQSEHDDYQGLNVDTTILVLSYTSLENDSRDEL</sequence>
<comment type="caution">
    <text evidence="5">The sequence shown here is derived from an EMBL/GenBank/DDBJ whole genome shotgun (WGS) entry which is preliminary data.</text>
</comment>
<dbReference type="CDD" id="cd02440">
    <property type="entry name" value="AdoMet_MTases"/>
    <property type="match status" value="1"/>
</dbReference>
<proteinExistence type="inferred from homology"/>
<comment type="similarity">
    <text evidence="4">Belongs to the class I-like SAM-binding methyltransferase superfamily. Cation-dependent O-methyltransferase family.</text>
</comment>
<evidence type="ECO:0000256" key="4">
    <source>
        <dbReference type="ARBA" id="ARBA00023453"/>
    </source>
</evidence>
<dbReference type="SUPFAM" id="SSF53335">
    <property type="entry name" value="S-adenosyl-L-methionine-dependent methyltransferases"/>
    <property type="match status" value="1"/>
</dbReference>
<dbReference type="PROSITE" id="PS51682">
    <property type="entry name" value="SAM_OMT_I"/>
    <property type="match status" value="1"/>
</dbReference>
<gene>
    <name evidence="5" type="ORF">E3Q02_02179</name>
</gene>
<dbReference type="EMBL" id="SPRW01000021">
    <property type="protein sequence ID" value="TIC65424.1"/>
    <property type="molecule type" value="Genomic_DNA"/>
</dbReference>